<dbReference type="RefSeq" id="WP_378551228.1">
    <property type="nucleotide sequence ID" value="NZ_JBHSBA010000007.1"/>
</dbReference>
<sequence length="76" mass="7933">MNHPIGPLRILALPLIVGGIAAHLWLGSMAGLAVAGIGFGVHVAVAALGSRWLRHRDRRSTPGAEPASPASRQPER</sequence>
<proteinExistence type="predicted"/>
<gene>
    <name evidence="3" type="ORF">ACFOW8_14995</name>
</gene>
<keyword evidence="2" id="KW-0472">Membrane</keyword>
<evidence type="ECO:0000313" key="4">
    <source>
        <dbReference type="Proteomes" id="UP001595767"/>
    </source>
</evidence>
<accession>A0ABV8L697</accession>
<organism evidence="3 4">
    <name type="scientific">Nocardia rhizosphaerae</name>
    <dbReference type="NCBI Taxonomy" id="1691571"/>
    <lineage>
        <taxon>Bacteria</taxon>
        <taxon>Bacillati</taxon>
        <taxon>Actinomycetota</taxon>
        <taxon>Actinomycetes</taxon>
        <taxon>Mycobacteriales</taxon>
        <taxon>Nocardiaceae</taxon>
        <taxon>Nocardia</taxon>
    </lineage>
</organism>
<keyword evidence="4" id="KW-1185">Reference proteome</keyword>
<feature type="transmembrane region" description="Helical" evidence="2">
    <location>
        <begin position="32"/>
        <end position="53"/>
    </location>
</feature>
<keyword evidence="2" id="KW-1133">Transmembrane helix</keyword>
<evidence type="ECO:0000256" key="1">
    <source>
        <dbReference type="SAM" id="MobiDB-lite"/>
    </source>
</evidence>
<evidence type="ECO:0000313" key="3">
    <source>
        <dbReference type="EMBL" id="MFC4126241.1"/>
    </source>
</evidence>
<protein>
    <submittedName>
        <fullName evidence="3">Uncharacterized protein</fullName>
    </submittedName>
</protein>
<reference evidence="4" key="1">
    <citation type="journal article" date="2019" name="Int. J. Syst. Evol. Microbiol.">
        <title>The Global Catalogue of Microorganisms (GCM) 10K type strain sequencing project: providing services to taxonomists for standard genome sequencing and annotation.</title>
        <authorList>
            <consortium name="The Broad Institute Genomics Platform"/>
            <consortium name="The Broad Institute Genome Sequencing Center for Infectious Disease"/>
            <person name="Wu L."/>
            <person name="Ma J."/>
        </authorList>
    </citation>
    <scope>NUCLEOTIDE SEQUENCE [LARGE SCALE GENOMIC DNA]</scope>
    <source>
        <strain evidence="4">CGMCC 4.7204</strain>
    </source>
</reference>
<feature type="transmembrane region" description="Helical" evidence="2">
    <location>
        <begin position="7"/>
        <end position="26"/>
    </location>
</feature>
<keyword evidence="2" id="KW-0812">Transmembrane</keyword>
<dbReference type="EMBL" id="JBHSBA010000007">
    <property type="protein sequence ID" value="MFC4126241.1"/>
    <property type="molecule type" value="Genomic_DNA"/>
</dbReference>
<name>A0ABV8L697_9NOCA</name>
<feature type="region of interest" description="Disordered" evidence="1">
    <location>
        <begin position="55"/>
        <end position="76"/>
    </location>
</feature>
<evidence type="ECO:0000256" key="2">
    <source>
        <dbReference type="SAM" id="Phobius"/>
    </source>
</evidence>
<comment type="caution">
    <text evidence="3">The sequence shown here is derived from an EMBL/GenBank/DDBJ whole genome shotgun (WGS) entry which is preliminary data.</text>
</comment>
<dbReference type="Proteomes" id="UP001595767">
    <property type="component" value="Unassembled WGS sequence"/>
</dbReference>